<dbReference type="PANTHER" id="PTHR33116:SF78">
    <property type="entry name" value="OS12G0587133 PROTEIN"/>
    <property type="match status" value="1"/>
</dbReference>
<dbReference type="STRING" id="57577.A0A2K3PJN6"/>
<dbReference type="PANTHER" id="PTHR33116">
    <property type="entry name" value="REVERSE TRANSCRIPTASE ZINC-BINDING DOMAIN-CONTAINING PROTEIN-RELATED-RELATED"/>
    <property type="match status" value="1"/>
</dbReference>
<evidence type="ECO:0000259" key="1">
    <source>
        <dbReference type="PROSITE" id="PS50878"/>
    </source>
</evidence>
<proteinExistence type="predicted"/>
<feature type="domain" description="Reverse transcriptase" evidence="1">
    <location>
        <begin position="1"/>
        <end position="163"/>
    </location>
</feature>
<sequence>MEKMRFPIKWRIWIRECISTPMISVLINGSPSKEFKMERGLCQGDPLSPFLFLLVAEGFNVLMNKAVEVRNFQGYCVGSDEDISISHLQFADDTLIIGKKCWSNILAMKAILQLFELISGLRVNFHKSELIGINVSLSWLQDAAKSLNCKVGSLPTKYLGLPIGGDPRKSQTWEPVISSVWKKLSSWKCHSAGGSVEPKKVHWVKWDRVCKPKEEGGLGIRNLKLFNIALLGKWWWRLKNEKDLLWCRVLLGRYGKDLGFVKNKSSLWWRDLNDIANFKSQGRDRWFEDHLTKVVGNGRKTLFWNEPWVEGDTLMLGVVRKEEEEDRWQWGGESYTVKNAYLYLTEGGCGKAKTENHLFFNCPIFAVTWRELVKWLEVPTVLPEGGYDHLVSFKSLICGKAKTKERLGVIWFSNVYCIWKVRNEMVFNHRGVDWEKVVEEAKVLSWRILRTRAKGSVESSVLGSQGRKKPRRTVFLYLDLILELSAVVEKGCVQSS</sequence>
<dbReference type="Pfam" id="PF00078">
    <property type="entry name" value="RVT_1"/>
    <property type="match status" value="1"/>
</dbReference>
<dbReference type="InterPro" id="IPR000477">
    <property type="entry name" value="RT_dom"/>
</dbReference>
<dbReference type="Proteomes" id="UP000236291">
    <property type="component" value="Unassembled WGS sequence"/>
</dbReference>
<comment type="caution">
    <text evidence="2">The sequence shown here is derived from an EMBL/GenBank/DDBJ whole genome shotgun (WGS) entry which is preliminary data.</text>
</comment>
<reference evidence="2 3" key="1">
    <citation type="journal article" date="2014" name="Am. J. Bot.">
        <title>Genome assembly and annotation for red clover (Trifolium pratense; Fabaceae).</title>
        <authorList>
            <person name="Istvanek J."/>
            <person name="Jaros M."/>
            <person name="Krenek A."/>
            <person name="Repkova J."/>
        </authorList>
    </citation>
    <scope>NUCLEOTIDE SEQUENCE [LARGE SCALE GENOMIC DNA]</scope>
    <source>
        <strain evidence="3">cv. Tatra</strain>
        <tissue evidence="2">Young leaves</tissue>
    </source>
</reference>
<gene>
    <name evidence="2" type="ORF">L195_g012170</name>
</gene>
<dbReference type="AlphaFoldDB" id="A0A2K3PJN6"/>
<evidence type="ECO:0000313" key="3">
    <source>
        <dbReference type="Proteomes" id="UP000236291"/>
    </source>
</evidence>
<accession>A0A2K3PJN6</accession>
<dbReference type="InterPro" id="IPR043502">
    <property type="entry name" value="DNA/RNA_pol_sf"/>
</dbReference>
<dbReference type="EMBL" id="ASHM01007704">
    <property type="protein sequence ID" value="PNY15474.1"/>
    <property type="molecule type" value="Genomic_DNA"/>
</dbReference>
<evidence type="ECO:0000313" key="2">
    <source>
        <dbReference type="EMBL" id="PNY15474.1"/>
    </source>
</evidence>
<dbReference type="PROSITE" id="PS50878">
    <property type="entry name" value="RT_POL"/>
    <property type="match status" value="1"/>
</dbReference>
<dbReference type="SUPFAM" id="SSF56672">
    <property type="entry name" value="DNA/RNA polymerases"/>
    <property type="match status" value="1"/>
</dbReference>
<organism evidence="2 3">
    <name type="scientific">Trifolium pratense</name>
    <name type="common">Red clover</name>
    <dbReference type="NCBI Taxonomy" id="57577"/>
    <lineage>
        <taxon>Eukaryota</taxon>
        <taxon>Viridiplantae</taxon>
        <taxon>Streptophyta</taxon>
        <taxon>Embryophyta</taxon>
        <taxon>Tracheophyta</taxon>
        <taxon>Spermatophyta</taxon>
        <taxon>Magnoliopsida</taxon>
        <taxon>eudicotyledons</taxon>
        <taxon>Gunneridae</taxon>
        <taxon>Pentapetalae</taxon>
        <taxon>rosids</taxon>
        <taxon>fabids</taxon>
        <taxon>Fabales</taxon>
        <taxon>Fabaceae</taxon>
        <taxon>Papilionoideae</taxon>
        <taxon>50 kb inversion clade</taxon>
        <taxon>NPAAA clade</taxon>
        <taxon>Hologalegina</taxon>
        <taxon>IRL clade</taxon>
        <taxon>Trifolieae</taxon>
        <taxon>Trifolium</taxon>
    </lineage>
</organism>
<protein>
    <submittedName>
        <fullName evidence="2">Ribonuclease H</fullName>
    </submittedName>
</protein>
<reference evidence="2 3" key="2">
    <citation type="journal article" date="2017" name="Front. Plant Sci.">
        <title>Gene Classification and Mining of Molecular Markers Useful in Red Clover (Trifolium pratense) Breeding.</title>
        <authorList>
            <person name="Istvanek J."/>
            <person name="Dluhosova J."/>
            <person name="Dluhos P."/>
            <person name="Patkova L."/>
            <person name="Nedelnik J."/>
            <person name="Repkova J."/>
        </authorList>
    </citation>
    <scope>NUCLEOTIDE SEQUENCE [LARGE SCALE GENOMIC DNA]</scope>
    <source>
        <strain evidence="3">cv. Tatra</strain>
        <tissue evidence="2">Young leaves</tissue>
    </source>
</reference>
<dbReference type="ExpressionAtlas" id="A0A2K3PJN6">
    <property type="expression patterns" value="baseline"/>
</dbReference>
<name>A0A2K3PJN6_TRIPR</name>